<evidence type="ECO:0000256" key="2">
    <source>
        <dbReference type="SAM" id="SignalP"/>
    </source>
</evidence>
<dbReference type="Proteomes" id="UP001232148">
    <property type="component" value="Unassembled WGS sequence"/>
</dbReference>
<sequence>MMPTRGAAFIGVTALLLLPLPLAAARGPCYHPGGERSADVPCEAAAAVSVCCTSADACLPDGLCRLDDAARGIVGVGYARGTCTDPGWASDACFPQYLLAQDGHGYRTHWFVARRGPETTTAAAAASPTGPSGSRGGLSTGAKAGIGIGVALGVVAVGAAGYFQRRARLKRRAASGPGGAGDEKSGQHGYEMDEAAAAAAGKGQGERTPPVICEGGTCSRLRMVGA</sequence>
<evidence type="ECO:0000256" key="1">
    <source>
        <dbReference type="SAM" id="Phobius"/>
    </source>
</evidence>
<dbReference type="AlphaFoldDB" id="A0AAD9HV26"/>
<keyword evidence="2" id="KW-0732">Signal</keyword>
<evidence type="ECO:0000313" key="4">
    <source>
        <dbReference type="Proteomes" id="UP001232148"/>
    </source>
</evidence>
<feature type="transmembrane region" description="Helical" evidence="1">
    <location>
        <begin position="144"/>
        <end position="163"/>
    </location>
</feature>
<feature type="signal peptide" evidence="2">
    <location>
        <begin position="1"/>
        <end position="25"/>
    </location>
</feature>
<feature type="chain" id="PRO_5042249027" evidence="2">
    <location>
        <begin position="26"/>
        <end position="226"/>
    </location>
</feature>
<name>A0AAD9HV26_9PEZI</name>
<keyword evidence="4" id="KW-1185">Reference proteome</keyword>
<comment type="caution">
    <text evidence="3">The sequence shown here is derived from an EMBL/GenBank/DDBJ whole genome shotgun (WGS) entry which is preliminary data.</text>
</comment>
<evidence type="ECO:0000313" key="3">
    <source>
        <dbReference type="EMBL" id="KAK2035042.1"/>
    </source>
</evidence>
<organism evidence="3 4">
    <name type="scientific">Colletotrichum zoysiae</name>
    <dbReference type="NCBI Taxonomy" id="1216348"/>
    <lineage>
        <taxon>Eukaryota</taxon>
        <taxon>Fungi</taxon>
        <taxon>Dikarya</taxon>
        <taxon>Ascomycota</taxon>
        <taxon>Pezizomycotina</taxon>
        <taxon>Sordariomycetes</taxon>
        <taxon>Hypocreomycetidae</taxon>
        <taxon>Glomerellales</taxon>
        <taxon>Glomerellaceae</taxon>
        <taxon>Colletotrichum</taxon>
        <taxon>Colletotrichum graminicola species complex</taxon>
    </lineage>
</organism>
<keyword evidence="1" id="KW-0812">Transmembrane</keyword>
<keyword evidence="1" id="KW-1133">Transmembrane helix</keyword>
<gene>
    <name evidence="3" type="ORF">LX32DRAFT_688723</name>
</gene>
<accession>A0AAD9HV26</accession>
<proteinExistence type="predicted"/>
<protein>
    <submittedName>
        <fullName evidence="3">Uncharacterized protein</fullName>
    </submittedName>
</protein>
<dbReference type="EMBL" id="MU842810">
    <property type="protein sequence ID" value="KAK2035042.1"/>
    <property type="molecule type" value="Genomic_DNA"/>
</dbReference>
<reference evidence="3" key="1">
    <citation type="submission" date="2021-06" db="EMBL/GenBank/DDBJ databases">
        <title>Comparative genomics, transcriptomics and evolutionary studies reveal genomic signatures of adaptation to plant cell wall in hemibiotrophic fungi.</title>
        <authorList>
            <consortium name="DOE Joint Genome Institute"/>
            <person name="Baroncelli R."/>
            <person name="Diaz J.F."/>
            <person name="Benocci T."/>
            <person name="Peng M."/>
            <person name="Battaglia E."/>
            <person name="Haridas S."/>
            <person name="Andreopoulos W."/>
            <person name="Labutti K."/>
            <person name="Pangilinan J."/>
            <person name="Floch G.L."/>
            <person name="Makela M.R."/>
            <person name="Henrissat B."/>
            <person name="Grigoriev I.V."/>
            <person name="Crouch J.A."/>
            <person name="De Vries R.P."/>
            <person name="Sukno S.A."/>
            <person name="Thon M.R."/>
        </authorList>
    </citation>
    <scope>NUCLEOTIDE SEQUENCE</scope>
    <source>
        <strain evidence="3">MAFF235873</strain>
    </source>
</reference>
<keyword evidence="1" id="KW-0472">Membrane</keyword>